<comment type="similarity">
    <text evidence="1">Belongs to the AB hydrolase superfamily. AB hydrolase 2 family.</text>
</comment>
<evidence type="ECO:0000313" key="4">
    <source>
        <dbReference type="Proteomes" id="UP001168146"/>
    </source>
</evidence>
<feature type="domain" description="Phospholipase/carboxylesterase/thioesterase" evidence="2">
    <location>
        <begin position="24"/>
        <end position="205"/>
    </location>
</feature>
<dbReference type="GO" id="GO:0008474">
    <property type="term" value="F:palmitoyl-(protein) hydrolase activity"/>
    <property type="evidence" value="ECO:0007669"/>
    <property type="project" value="TreeGrafter"/>
</dbReference>
<dbReference type="Proteomes" id="UP001168146">
    <property type="component" value="Unassembled WGS sequence"/>
</dbReference>
<dbReference type="GO" id="GO:0052689">
    <property type="term" value="F:carboxylic ester hydrolase activity"/>
    <property type="evidence" value="ECO:0007669"/>
    <property type="project" value="TreeGrafter"/>
</dbReference>
<name>A0AAN6G272_9PEZI</name>
<dbReference type="InterPro" id="IPR050565">
    <property type="entry name" value="LYPA1-2/EST-like"/>
</dbReference>
<dbReference type="AlphaFoldDB" id="A0AAN6G272"/>
<dbReference type="InterPro" id="IPR029058">
    <property type="entry name" value="AB_hydrolase_fold"/>
</dbReference>
<dbReference type="PANTHER" id="PTHR10655:SF67">
    <property type="entry name" value="PHOSPHOLIPASE_CARBOXYLESTERASE SUPERFAMILY (AFU_ORTHOLOGUE AFUA_5G09340)"/>
    <property type="match status" value="1"/>
</dbReference>
<dbReference type="PANTHER" id="PTHR10655">
    <property type="entry name" value="LYSOPHOSPHOLIPASE-RELATED"/>
    <property type="match status" value="1"/>
</dbReference>
<dbReference type="GO" id="GO:0005737">
    <property type="term" value="C:cytoplasm"/>
    <property type="evidence" value="ECO:0007669"/>
    <property type="project" value="TreeGrafter"/>
</dbReference>
<dbReference type="EMBL" id="JASUXU010000001">
    <property type="protein sequence ID" value="KAK0328719.1"/>
    <property type="molecule type" value="Genomic_DNA"/>
</dbReference>
<comment type="caution">
    <text evidence="3">The sequence shown here is derived from an EMBL/GenBank/DDBJ whole genome shotgun (WGS) entry which is preliminary data.</text>
</comment>
<gene>
    <name evidence="3" type="ORF">LTR82_000651</name>
</gene>
<evidence type="ECO:0000313" key="3">
    <source>
        <dbReference type="EMBL" id="KAK0328719.1"/>
    </source>
</evidence>
<organism evidence="3 4">
    <name type="scientific">Friedmanniomyces endolithicus</name>
    <dbReference type="NCBI Taxonomy" id="329885"/>
    <lineage>
        <taxon>Eukaryota</taxon>
        <taxon>Fungi</taxon>
        <taxon>Dikarya</taxon>
        <taxon>Ascomycota</taxon>
        <taxon>Pezizomycotina</taxon>
        <taxon>Dothideomycetes</taxon>
        <taxon>Dothideomycetidae</taxon>
        <taxon>Mycosphaerellales</taxon>
        <taxon>Teratosphaeriaceae</taxon>
        <taxon>Friedmanniomyces</taxon>
    </lineage>
</organism>
<sequence>MIVKQNAAMVCVKAVDTDQALHTAPNNDPPTNILLLLHGLGDKHVSFTKLGQQLNLPETACIAVQGPQGLMDLDGFHWGDDIIFDSNNGGLDADAGFRQSTAMLKALVEEDLVGKCGYRAREIMVFGLGQGGMAGLSLAVALHQAARSPSDGELGSVISIGGGLSGEAPAALVSKCKTPVLVCAGSSGSVLTPSSEEKLRHVFEAVETKRYRRPGDTMPRDRDEMLPVMQFFSRRLRSMKGVPAGSVEVGLS</sequence>
<dbReference type="InterPro" id="IPR003140">
    <property type="entry name" value="PLipase/COase/thioEstase"/>
</dbReference>
<accession>A0AAN6G272</accession>
<dbReference type="Gene3D" id="3.40.50.1820">
    <property type="entry name" value="alpha/beta hydrolase"/>
    <property type="match status" value="1"/>
</dbReference>
<reference evidence="3" key="1">
    <citation type="submission" date="2021-12" db="EMBL/GenBank/DDBJ databases">
        <title>Black yeast isolated from Biological Soil Crust.</title>
        <authorList>
            <person name="Kurbessoian T."/>
        </authorList>
    </citation>
    <scope>NUCLEOTIDE SEQUENCE</scope>
    <source>
        <strain evidence="3">CCFEE 5208</strain>
    </source>
</reference>
<dbReference type="SUPFAM" id="SSF53474">
    <property type="entry name" value="alpha/beta-Hydrolases"/>
    <property type="match status" value="1"/>
</dbReference>
<evidence type="ECO:0000256" key="1">
    <source>
        <dbReference type="ARBA" id="ARBA00006499"/>
    </source>
</evidence>
<proteinExistence type="inferred from homology"/>
<dbReference type="Pfam" id="PF02230">
    <property type="entry name" value="Abhydrolase_2"/>
    <property type="match status" value="1"/>
</dbReference>
<protein>
    <recommendedName>
        <fullName evidence="2">Phospholipase/carboxylesterase/thioesterase domain-containing protein</fullName>
    </recommendedName>
</protein>
<evidence type="ECO:0000259" key="2">
    <source>
        <dbReference type="Pfam" id="PF02230"/>
    </source>
</evidence>